<reference evidence="1 2" key="1">
    <citation type="submission" date="2022-12" db="EMBL/GenBank/DDBJ databases">
        <title>Polyphasic characterization of Geotalea uranireducens NIT-SL11 newly isolated from a complex of sewage sludge and microbially reduced graphene oxide.</title>
        <authorList>
            <person name="Xie L."/>
            <person name="Yoshida N."/>
            <person name="Meng L."/>
        </authorList>
    </citation>
    <scope>NUCLEOTIDE SEQUENCE [LARGE SCALE GENOMIC DNA]</scope>
    <source>
        <strain evidence="1 2">NIT-SL11</strain>
    </source>
</reference>
<name>A0ABM8EPH8_9BACT</name>
<accession>A0ABM8EPH8</accession>
<dbReference type="EMBL" id="AP027151">
    <property type="protein sequence ID" value="BDV44376.1"/>
    <property type="molecule type" value="Genomic_DNA"/>
</dbReference>
<organism evidence="1 2">
    <name type="scientific">Geotalea uraniireducens</name>
    <dbReference type="NCBI Taxonomy" id="351604"/>
    <lineage>
        <taxon>Bacteria</taxon>
        <taxon>Pseudomonadati</taxon>
        <taxon>Thermodesulfobacteriota</taxon>
        <taxon>Desulfuromonadia</taxon>
        <taxon>Geobacterales</taxon>
        <taxon>Geobacteraceae</taxon>
        <taxon>Geotalea</taxon>
    </lineage>
</organism>
<evidence type="ECO:0000313" key="2">
    <source>
        <dbReference type="Proteomes" id="UP001317705"/>
    </source>
</evidence>
<dbReference type="RefSeq" id="WP_282000480.1">
    <property type="nucleotide sequence ID" value="NZ_AP027151.1"/>
</dbReference>
<proteinExistence type="predicted"/>
<keyword evidence="2" id="KW-1185">Reference proteome</keyword>
<dbReference type="Proteomes" id="UP001317705">
    <property type="component" value="Chromosome"/>
</dbReference>
<keyword evidence="1" id="KW-0449">Lipoprotein</keyword>
<evidence type="ECO:0000313" key="1">
    <source>
        <dbReference type="EMBL" id="BDV44376.1"/>
    </source>
</evidence>
<dbReference type="PROSITE" id="PS51257">
    <property type="entry name" value="PROKAR_LIPOPROTEIN"/>
    <property type="match status" value="1"/>
</dbReference>
<sequence length="136" mass="15936">MRIYETVALLVVVVALAGCRTTYGMAEQFGKFSQEYNRQWRWQEQEQACINFAAEDIREECLQRARAAEGVSVADYRVKSTDLDLEKGTATVRVEIDYYILPSTQVKTVEDVQKWRYDDEEGRERWRLVSLPPEFK</sequence>
<protein>
    <submittedName>
        <fullName evidence="1">Lipoprotein</fullName>
    </submittedName>
</protein>
<gene>
    <name evidence="1" type="ORF">GURASL_32990</name>
</gene>